<dbReference type="FunFam" id="1.10.238.220:FF:000001">
    <property type="entry name" value="Serine/threonine-protein phosphatase 2A regulatory subunit B'' subunit alpha"/>
    <property type="match status" value="1"/>
</dbReference>
<feature type="region of interest" description="Disordered" evidence="4">
    <location>
        <begin position="616"/>
        <end position="692"/>
    </location>
</feature>
<dbReference type="EMBL" id="JAIFRP010000006">
    <property type="protein sequence ID" value="KAK2588403.1"/>
    <property type="molecule type" value="Genomic_DNA"/>
</dbReference>
<feature type="region of interest" description="Disordered" evidence="4">
    <location>
        <begin position="444"/>
        <end position="467"/>
    </location>
</feature>
<feature type="domain" description="EF-hand" evidence="5">
    <location>
        <begin position="1067"/>
        <end position="1102"/>
    </location>
</feature>
<evidence type="ECO:0000256" key="4">
    <source>
        <dbReference type="SAM" id="MobiDB-lite"/>
    </source>
</evidence>
<feature type="region of interest" description="Disordered" evidence="4">
    <location>
        <begin position="131"/>
        <end position="152"/>
    </location>
</feature>
<feature type="compositionally biased region" description="Acidic residues" evidence="4">
    <location>
        <begin position="1256"/>
        <end position="1266"/>
    </location>
</feature>
<dbReference type="Gene3D" id="1.10.238.220">
    <property type="match status" value="1"/>
</dbReference>
<feature type="compositionally biased region" description="Low complexity" evidence="4">
    <location>
        <begin position="133"/>
        <end position="149"/>
    </location>
</feature>
<dbReference type="GO" id="GO:0000159">
    <property type="term" value="C:protein phosphatase type 2A complex"/>
    <property type="evidence" value="ECO:0007669"/>
    <property type="project" value="TreeGrafter"/>
</dbReference>
<feature type="compositionally biased region" description="Polar residues" evidence="4">
    <location>
        <begin position="455"/>
        <end position="464"/>
    </location>
</feature>
<protein>
    <recommendedName>
        <fullName evidence="5">EF-hand domain-containing protein</fullName>
    </recommendedName>
</protein>
<keyword evidence="1" id="KW-0479">Metal-binding</keyword>
<dbReference type="Proteomes" id="UP001258017">
    <property type="component" value="Unassembled WGS sequence"/>
</dbReference>
<feature type="compositionally biased region" description="Basic and acidic residues" evidence="4">
    <location>
        <begin position="652"/>
        <end position="675"/>
    </location>
</feature>
<keyword evidence="7" id="KW-1185">Reference proteome</keyword>
<feature type="region of interest" description="Disordered" evidence="4">
    <location>
        <begin position="1192"/>
        <end position="1266"/>
    </location>
</feature>
<feature type="compositionally biased region" description="Polar residues" evidence="4">
    <location>
        <begin position="346"/>
        <end position="358"/>
    </location>
</feature>
<comment type="caution">
    <text evidence="6">The sequence shown here is derived from an EMBL/GenBank/DDBJ whole genome shotgun (WGS) entry which is preliminary data.</text>
</comment>
<evidence type="ECO:0000256" key="1">
    <source>
        <dbReference type="ARBA" id="ARBA00022723"/>
    </source>
</evidence>
<feature type="compositionally biased region" description="Polar residues" evidence="4">
    <location>
        <begin position="631"/>
        <end position="651"/>
    </location>
</feature>
<feature type="region of interest" description="Disordered" evidence="4">
    <location>
        <begin position="1"/>
        <end position="28"/>
    </location>
</feature>
<dbReference type="AlphaFoldDB" id="A0AAD9RZF3"/>
<dbReference type="InterPro" id="IPR041534">
    <property type="entry name" value="EF-hand_13"/>
</dbReference>
<dbReference type="GO" id="GO:0005509">
    <property type="term" value="F:calcium ion binding"/>
    <property type="evidence" value="ECO:0007669"/>
    <property type="project" value="InterPro"/>
</dbReference>
<feature type="compositionally biased region" description="Low complexity" evidence="4">
    <location>
        <begin position="409"/>
        <end position="418"/>
    </location>
</feature>
<dbReference type="InterPro" id="IPR048855">
    <property type="entry name" value="P2R3A_B_D_EF-hand"/>
</dbReference>
<dbReference type="PANTHER" id="PTHR14095">
    <property type="entry name" value="PHOSPHATASE 2A REGULATORY SUBUNIT-RELATED"/>
    <property type="match status" value="1"/>
</dbReference>
<accession>A0AAD9RZF3</accession>
<name>A0AAD9RZF3_9HYME</name>
<dbReference type="SUPFAM" id="SSF47473">
    <property type="entry name" value="EF-hand"/>
    <property type="match status" value="2"/>
</dbReference>
<feature type="region of interest" description="Disordered" evidence="4">
    <location>
        <begin position="405"/>
        <end position="429"/>
    </location>
</feature>
<dbReference type="PANTHER" id="PTHR14095:SF0">
    <property type="entry name" value="MIP22305P"/>
    <property type="match status" value="1"/>
</dbReference>
<dbReference type="Pfam" id="PF21161">
    <property type="entry name" value="P2R3B_EF-hand"/>
    <property type="match status" value="1"/>
</dbReference>
<evidence type="ECO:0000256" key="3">
    <source>
        <dbReference type="ARBA" id="ARBA00093310"/>
    </source>
</evidence>
<feature type="compositionally biased region" description="Polar residues" evidence="4">
    <location>
        <begin position="419"/>
        <end position="429"/>
    </location>
</feature>
<evidence type="ECO:0000259" key="5">
    <source>
        <dbReference type="PROSITE" id="PS50222"/>
    </source>
</evidence>
<feature type="region of interest" description="Disordered" evidence="4">
    <location>
        <begin position="320"/>
        <end position="339"/>
    </location>
</feature>
<feature type="compositionally biased region" description="Polar residues" evidence="4">
    <location>
        <begin position="1"/>
        <end position="15"/>
    </location>
</feature>
<dbReference type="FunFam" id="1.10.238.230:FF:000001">
    <property type="entry name" value="Serine/threonine-protein phosphatase 2A regulatory subunit B'' subunit beta"/>
    <property type="match status" value="1"/>
</dbReference>
<gene>
    <name evidence="6" type="ORF">KPH14_004409</name>
</gene>
<feature type="compositionally biased region" description="Basic and acidic residues" evidence="4">
    <location>
        <begin position="1246"/>
        <end position="1255"/>
    </location>
</feature>
<proteinExistence type="predicted"/>
<sequence>MPGSATASPIATETATTRDRRHRSSGSRHLPISIETIERRVCATRRDLFVPATVDPRPSRAVHCPDLNACLINESRVGLDEVDCRAVHFGYAIPVNIVPIEESPDLVELVLDHSSELSTRTASFLLNHHPQLRKQQQQQQQQQQEQQQKQLREQRYFSYHEEQEFSSMAATAKHDLRRKFPTETSSSGEEDIAAIAKQISDHAEAIYQTWKSRGLEPTEILNCHSNATAADKFGSALTPTSSPGSTGGKTVETINVSSTSPTSAVDILVQTPNLDNGNLEKLVNNFVVEDKARIAASGQQRSPSKTLPSSIQFALQKFERNSTQQQQQTSPLKGNGAIGVGSIAKQTKPANSSLHSPTSPFPNKPSQIVKPQVSTKIPSAHHQEVFLETIETTFPADLTPSKIVQQKRPTSTIITSPTNPILNSDNASPNSGLTTWPLKNKLAENKRASEGSPVSGRTTPTSPQEPKITVLKDEKKVAVRARSNRFVCDDAFLDEVAREEERLINALKTGSVITEEPSERTGSAIFQLASRQKPAIKKEKPKVEPVKPIIIGHNHEGGVTLVPTSAALVNNVAVVSGNNAAISNNNNNTEVTKSLSKDELSNMSVVDYAKVRYRAAQQNSPSQQRLEEQKSTSNVVTSFGSTTEQLVSSARSKFEPELRKENAKEGNNKEERDPITSRWGPRINSPRPRLEQVPHPELTTQQKQHIRANAATGTGNNPVRPFLTRGSVAERVLIFEKCPSELLLDKRGPRPAGIVAWRTGHEVQSKVQSYVREKTQQKSLPPHTTLQRHVKANRNVHIPRFYFPGGKPTPLSQLEATISRITTAFQSLPGHRASRAQFHLITKACDLPLYWKVPLFLAANKDQTEYIEMNTFLEFWKELTSTHHDAASKFISVTTRGLRSNILPEDLIPLVQDVVETHPGLTFLKEAKEFHSRYVHTVIARIFYCVNRSWSGKISMSELRRSNLLAVIAVLEHEEDINQVTAYFSYEHFYVIYCKFWELDRDHDLFIDKMDLTRHNDNALSTRMIERIFSGAVTRGGVKSGGVIQQPEDKMSYTEFVWFLLSEEDKNHPTAIEYWFRCMDLDGDGYLSMFELEYFYEEQLHRMEAIGLETLPFEDCLCQMLDMIHPAMPGKISLSDLKKCKMTSIFFDTFFNLEKYLDHEQRDPFASARDGHEMSDWDRFAAEEYELLVAEESGNEQKEQTSYDSTSEDTFSPNLDILVGESVDVSQGTDILSKTHHDNLSSSVRDQSRNQHYDSGDSDDYADSDN</sequence>
<dbReference type="InterPro" id="IPR018247">
    <property type="entry name" value="EF_Hand_1_Ca_BS"/>
</dbReference>
<keyword evidence="2" id="KW-0106">Calcium</keyword>
<comment type="function">
    <text evidence="3">The B regulatory subunit might modulate substrate selectivity and catalytic activity, and might also direct the localization of the catalytic enzyme to a particular subcellular compartment.</text>
</comment>
<feature type="compositionally biased region" description="Polar residues" evidence="4">
    <location>
        <begin position="321"/>
        <end position="332"/>
    </location>
</feature>
<dbReference type="Pfam" id="PF17958">
    <property type="entry name" value="EF-hand_13"/>
    <property type="match status" value="1"/>
</dbReference>
<evidence type="ECO:0000313" key="7">
    <source>
        <dbReference type="Proteomes" id="UP001258017"/>
    </source>
</evidence>
<dbReference type="Pfam" id="PF13499">
    <property type="entry name" value="EF-hand_7"/>
    <property type="match status" value="1"/>
</dbReference>
<evidence type="ECO:0000256" key="2">
    <source>
        <dbReference type="ARBA" id="ARBA00022837"/>
    </source>
</evidence>
<dbReference type="InterPro" id="IPR011992">
    <property type="entry name" value="EF-hand-dom_pair"/>
</dbReference>
<reference evidence="6" key="2">
    <citation type="journal article" date="2023" name="Commun. Biol.">
        <title>Intrasexual cuticular hydrocarbon dimorphism in a wasp sheds light on hydrocarbon biosynthesis genes in Hymenoptera.</title>
        <authorList>
            <person name="Moris V.C."/>
            <person name="Podsiadlowski L."/>
            <person name="Martin S."/>
            <person name="Oeyen J.P."/>
            <person name="Donath A."/>
            <person name="Petersen M."/>
            <person name="Wilbrandt J."/>
            <person name="Misof B."/>
            <person name="Liedtke D."/>
            <person name="Thamm M."/>
            <person name="Scheiner R."/>
            <person name="Schmitt T."/>
            <person name="Niehuis O."/>
        </authorList>
    </citation>
    <scope>NUCLEOTIDE SEQUENCE</scope>
    <source>
        <strain evidence="6">GBR_01_08_01A</strain>
    </source>
</reference>
<dbReference type="GO" id="GO:0019888">
    <property type="term" value="F:protein phosphatase regulator activity"/>
    <property type="evidence" value="ECO:0007669"/>
    <property type="project" value="TreeGrafter"/>
</dbReference>
<dbReference type="FunFam" id="1.10.238.10:FF:000628">
    <property type="entry name" value="Serine/threonine-protein phosphatase 2A regulatory subunit B'' subunit beta"/>
    <property type="match status" value="1"/>
</dbReference>
<dbReference type="Gene3D" id="1.10.238.10">
    <property type="entry name" value="EF-hand"/>
    <property type="match status" value="1"/>
</dbReference>
<reference evidence="6" key="1">
    <citation type="submission" date="2021-08" db="EMBL/GenBank/DDBJ databases">
        <authorList>
            <person name="Misof B."/>
            <person name="Oliver O."/>
            <person name="Podsiadlowski L."/>
            <person name="Donath A."/>
            <person name="Peters R."/>
            <person name="Mayer C."/>
            <person name="Rust J."/>
            <person name="Gunkel S."/>
            <person name="Lesny P."/>
            <person name="Martin S."/>
            <person name="Oeyen J.P."/>
            <person name="Petersen M."/>
            <person name="Panagiotis P."/>
            <person name="Wilbrandt J."/>
            <person name="Tanja T."/>
        </authorList>
    </citation>
    <scope>NUCLEOTIDE SEQUENCE</scope>
    <source>
        <strain evidence="6">GBR_01_08_01A</strain>
        <tissue evidence="6">Thorax + abdomen</tissue>
    </source>
</reference>
<dbReference type="PROSITE" id="PS50222">
    <property type="entry name" value="EF_HAND_2"/>
    <property type="match status" value="1"/>
</dbReference>
<feature type="compositionally biased region" description="Polar residues" evidence="4">
    <location>
        <begin position="1202"/>
        <end position="1213"/>
    </location>
</feature>
<dbReference type="CDD" id="cd21504">
    <property type="entry name" value="PPP2R3A_B-like"/>
    <property type="match status" value="1"/>
</dbReference>
<dbReference type="Gene3D" id="1.10.238.230">
    <property type="match status" value="1"/>
</dbReference>
<feature type="region of interest" description="Disordered" evidence="4">
    <location>
        <begin position="346"/>
        <end position="370"/>
    </location>
</feature>
<dbReference type="InterPro" id="IPR002048">
    <property type="entry name" value="EF_hand_dom"/>
</dbReference>
<organism evidence="6 7">
    <name type="scientific">Odynerus spinipes</name>
    <dbReference type="NCBI Taxonomy" id="1348599"/>
    <lineage>
        <taxon>Eukaryota</taxon>
        <taxon>Metazoa</taxon>
        <taxon>Ecdysozoa</taxon>
        <taxon>Arthropoda</taxon>
        <taxon>Hexapoda</taxon>
        <taxon>Insecta</taxon>
        <taxon>Pterygota</taxon>
        <taxon>Neoptera</taxon>
        <taxon>Endopterygota</taxon>
        <taxon>Hymenoptera</taxon>
        <taxon>Apocrita</taxon>
        <taxon>Aculeata</taxon>
        <taxon>Vespoidea</taxon>
        <taxon>Vespidae</taxon>
        <taxon>Eumeninae</taxon>
        <taxon>Odynerus</taxon>
    </lineage>
</organism>
<dbReference type="PROSITE" id="PS00018">
    <property type="entry name" value="EF_HAND_1"/>
    <property type="match status" value="1"/>
</dbReference>
<evidence type="ECO:0000313" key="6">
    <source>
        <dbReference type="EMBL" id="KAK2588403.1"/>
    </source>
</evidence>